<keyword evidence="2" id="KW-1185">Reference proteome</keyword>
<proteinExistence type="predicted"/>
<organism evidence="1 2">
    <name type="scientific">Paspalum notatum var. saurae</name>
    <dbReference type="NCBI Taxonomy" id="547442"/>
    <lineage>
        <taxon>Eukaryota</taxon>
        <taxon>Viridiplantae</taxon>
        <taxon>Streptophyta</taxon>
        <taxon>Embryophyta</taxon>
        <taxon>Tracheophyta</taxon>
        <taxon>Spermatophyta</taxon>
        <taxon>Magnoliopsida</taxon>
        <taxon>Liliopsida</taxon>
        <taxon>Poales</taxon>
        <taxon>Poaceae</taxon>
        <taxon>PACMAD clade</taxon>
        <taxon>Panicoideae</taxon>
        <taxon>Andropogonodae</taxon>
        <taxon>Paspaleae</taxon>
        <taxon>Paspalinae</taxon>
        <taxon>Paspalum</taxon>
    </lineage>
</organism>
<reference evidence="1 2" key="1">
    <citation type="submission" date="2024-02" db="EMBL/GenBank/DDBJ databases">
        <title>High-quality chromosome-scale genome assembly of Pensacola bahiagrass (Paspalum notatum Flugge var. saurae).</title>
        <authorList>
            <person name="Vega J.M."/>
            <person name="Podio M."/>
            <person name="Orjuela J."/>
            <person name="Siena L.A."/>
            <person name="Pessino S.C."/>
            <person name="Combes M.C."/>
            <person name="Mariac C."/>
            <person name="Albertini E."/>
            <person name="Pupilli F."/>
            <person name="Ortiz J.P.A."/>
            <person name="Leblanc O."/>
        </authorList>
    </citation>
    <scope>NUCLEOTIDE SEQUENCE [LARGE SCALE GENOMIC DNA]</scope>
    <source>
        <strain evidence="1">R1</strain>
        <tissue evidence="1">Leaf</tissue>
    </source>
</reference>
<dbReference type="GO" id="GO:0043531">
    <property type="term" value="F:ADP binding"/>
    <property type="evidence" value="ECO:0007669"/>
    <property type="project" value="InterPro"/>
</dbReference>
<evidence type="ECO:0008006" key="3">
    <source>
        <dbReference type="Google" id="ProtNLM"/>
    </source>
</evidence>
<evidence type="ECO:0000313" key="2">
    <source>
        <dbReference type="Proteomes" id="UP001341281"/>
    </source>
</evidence>
<dbReference type="AlphaFoldDB" id="A0AAQ3SVG4"/>
<accession>A0AAQ3SVG4</accession>
<name>A0AAQ3SVG4_PASNO</name>
<dbReference type="Proteomes" id="UP001341281">
    <property type="component" value="Chromosome 03"/>
</dbReference>
<dbReference type="EMBL" id="CP144747">
    <property type="protein sequence ID" value="WVZ61475.1"/>
    <property type="molecule type" value="Genomic_DNA"/>
</dbReference>
<sequence length="131" mass="14490">MPKWTKHKGAVLLTCRKEDDAKAMVRTGRVFHPPKLQGDHAWKLFTREYKQAKTKDAAAGGANNKKKAEDDPDDVLLKDLAKIQEEIVDKCLGLPVAIIEAAKGFALLDPLPPTINVPAKKKKLLLLLQDS</sequence>
<gene>
    <name evidence="1" type="ORF">U9M48_011339</name>
</gene>
<evidence type="ECO:0000313" key="1">
    <source>
        <dbReference type="EMBL" id="WVZ61475.1"/>
    </source>
</evidence>
<protein>
    <recommendedName>
        <fullName evidence="3">NB-ARC domain-containing protein</fullName>
    </recommendedName>
</protein>